<name>A0A0C1YH97_9CYAN</name>
<protein>
    <submittedName>
        <fullName evidence="4">Phycobilisome protein</fullName>
    </submittedName>
</protein>
<comment type="caution">
    <text evidence="4">The sequence shown here is derived from an EMBL/GenBank/DDBJ whole genome shotgun (WGS) entry which is preliminary data.</text>
</comment>
<evidence type="ECO:0000256" key="2">
    <source>
        <dbReference type="ARBA" id="ARBA00022991"/>
    </source>
</evidence>
<comment type="similarity">
    <text evidence="1">Belongs to the phycobiliprotein family.</text>
</comment>
<keyword evidence="3" id="KW-0089">Bile pigment</keyword>
<dbReference type="Gene3D" id="1.10.490.20">
    <property type="entry name" value="Phycocyanins"/>
    <property type="match status" value="1"/>
</dbReference>
<evidence type="ECO:0000313" key="4">
    <source>
        <dbReference type="EMBL" id="NEV68271.1"/>
    </source>
</evidence>
<dbReference type="InterPro" id="IPR009050">
    <property type="entry name" value="Globin-like_sf"/>
</dbReference>
<dbReference type="GO" id="GO:0030089">
    <property type="term" value="C:phycobilisome"/>
    <property type="evidence" value="ECO:0007669"/>
    <property type="project" value="InterPro"/>
</dbReference>
<gene>
    <name evidence="4" type="ORF">QQ91_014245</name>
</gene>
<evidence type="ECO:0000256" key="3">
    <source>
        <dbReference type="ARBA" id="ARBA00023307"/>
    </source>
</evidence>
<dbReference type="InterPro" id="IPR012128">
    <property type="entry name" value="Phycobilisome_asu/bsu"/>
</dbReference>
<proteinExistence type="inferred from homology"/>
<organism evidence="4">
    <name type="scientific">Lyngbya confervoides BDU141951</name>
    <dbReference type="NCBI Taxonomy" id="1574623"/>
    <lineage>
        <taxon>Bacteria</taxon>
        <taxon>Bacillati</taxon>
        <taxon>Cyanobacteriota</taxon>
        <taxon>Cyanophyceae</taxon>
        <taxon>Oscillatoriophycideae</taxon>
        <taxon>Oscillatoriales</taxon>
        <taxon>Microcoleaceae</taxon>
        <taxon>Lyngbya</taxon>
    </lineage>
</organism>
<reference evidence="4" key="3">
    <citation type="submission" date="2020-02" db="EMBL/GenBank/DDBJ databases">
        <authorList>
            <person name="Sarangi A.N."/>
            <person name="Ghosh S."/>
            <person name="Mukherjee M."/>
            <person name="Tripathy S."/>
        </authorList>
    </citation>
    <scope>NUCLEOTIDE SEQUENCE</scope>
    <source>
        <strain evidence="4">BDU141951</strain>
    </source>
</reference>
<keyword evidence="2" id="KW-0157">Chromophore</keyword>
<dbReference type="GO" id="GO:0015979">
    <property type="term" value="P:photosynthesis"/>
    <property type="evidence" value="ECO:0007669"/>
    <property type="project" value="InterPro"/>
</dbReference>
<reference evidence="4" key="2">
    <citation type="journal article" date="2015" name="Genome Announc.">
        <title>Draft Genome Sequence of Filamentous Marine Cyanobacterium Lyngbya confervoides Strain BDU141951.</title>
        <authorList>
            <person name="Chandrababunaidu M.M."/>
            <person name="Sen D."/>
            <person name="Tripathy S."/>
        </authorList>
    </citation>
    <scope>NUCLEOTIDE SEQUENCE</scope>
    <source>
        <strain evidence="4">BDU141951</strain>
    </source>
</reference>
<dbReference type="SUPFAM" id="SSF46458">
    <property type="entry name" value="Globin-like"/>
    <property type="match status" value="1"/>
</dbReference>
<dbReference type="EMBL" id="JTHE02000003">
    <property type="protein sequence ID" value="NEV68271.1"/>
    <property type="molecule type" value="Genomic_DNA"/>
</dbReference>
<sequence>MIQQIDQLCVQADGRYATDDELLFFQRYLKTARLRFALYQKLQKLEPQIIDKVLFELKTKEPDLLIINGQDLTAKWQRDTVRLIRYAATAVLTDDEVVFKEKLLIWFQTIMQSFKAERSCEATYRAMQKVLKNLLTADEAALFCPLIELTRVTLGPTRV</sequence>
<dbReference type="Pfam" id="PF00502">
    <property type="entry name" value="Phycobilisome"/>
    <property type="match status" value="1"/>
</dbReference>
<reference evidence="4" key="1">
    <citation type="submission" date="2014-11" db="EMBL/GenBank/DDBJ databases">
        <authorList>
            <person name="Malar M.C."/>
            <person name="Sen D."/>
            <person name="Tripathy S."/>
        </authorList>
    </citation>
    <scope>NUCLEOTIDE SEQUENCE</scope>
    <source>
        <strain evidence="4">BDU141951</strain>
    </source>
</reference>
<dbReference type="AlphaFoldDB" id="A0A0C1YH97"/>
<evidence type="ECO:0000256" key="1">
    <source>
        <dbReference type="ARBA" id="ARBA00008182"/>
    </source>
</evidence>
<dbReference type="InterPro" id="IPR038719">
    <property type="entry name" value="Phycobilisome_asu/bsu_sf"/>
</dbReference>
<accession>A0A0C1YH97</accession>
<dbReference type="CDD" id="cd08919">
    <property type="entry name" value="PBP-like"/>
    <property type="match status" value="1"/>
</dbReference>